<dbReference type="AlphaFoldDB" id="A0A1Y1Z3I1"/>
<dbReference type="Pfam" id="PF24476">
    <property type="entry name" value="DUF7580"/>
    <property type="match status" value="1"/>
</dbReference>
<evidence type="ECO:0000313" key="4">
    <source>
        <dbReference type="Proteomes" id="UP000193144"/>
    </source>
</evidence>
<evidence type="ECO:0000259" key="2">
    <source>
        <dbReference type="Pfam" id="PF24476"/>
    </source>
</evidence>
<comment type="caution">
    <text evidence="3">The sequence shown here is derived from an EMBL/GenBank/DDBJ whole genome shotgun (WGS) entry which is preliminary data.</text>
</comment>
<feature type="region of interest" description="Disordered" evidence="1">
    <location>
        <begin position="517"/>
        <end position="544"/>
    </location>
</feature>
<sequence length="564" mass="63016">MDRIFANVRSTSTLSLASRRRLWLLQAILPSVSQAAAQIYHTCRPFSSAKVFWTKFLTSCLLMDSGGWRFDRLDNRHEDLLIRSLRGLERVIDLELPQIPEAYTSAPFPRLETLREHIKKSTSDEDDSSFSSIVKLIKPENVEFCREVIDALKELADAMEDTSQQPAPVEAPVASRWKPVLAPVLLDLLSVLSKSFQHCQCVRPHKAILLLFTHRVAPDEGLHSFKLLFAKGAAGYRWKEAIVIVKEHMPEPQVRMVLPNTSDQIGDRVSEPVLIKNICDSIDDAAPAPLNLRIERGALYQQGLSATLATKGPTEGIPMSLSDGLLGNETELGINGQLCLAVVLSYSLLDFCGEPWFPDGWTRNGIHLLQHDQQLSLRPTLVAAIRPKKLSAEVYNVPIDIKLLFHGILLMEIFRQEPLPIDLSVVKTMGVAELRELALHQFEAMSTQWGVCERYRQSVEACIEGIEAQDVWGGEESFARVFIQKVISPLETDYVSLWGNRDPDELIAELKLPSVKRKKPPLPGPKPAHFQSFKPTSGATIGNSRLPLPPLKLFDSVGGIEPKQ</sequence>
<feature type="compositionally biased region" description="Polar residues" evidence="1">
    <location>
        <begin position="533"/>
        <end position="543"/>
    </location>
</feature>
<name>A0A1Y1Z3I1_9PLEO</name>
<protein>
    <recommendedName>
        <fullName evidence="2">DUF7580 domain-containing protein</fullName>
    </recommendedName>
</protein>
<dbReference type="EMBL" id="MCFA01000132">
    <property type="protein sequence ID" value="ORY04779.1"/>
    <property type="molecule type" value="Genomic_DNA"/>
</dbReference>
<dbReference type="OrthoDB" id="206201at2759"/>
<accession>A0A1Y1Z3I1</accession>
<reference evidence="3 4" key="1">
    <citation type="submission" date="2016-07" db="EMBL/GenBank/DDBJ databases">
        <title>Pervasive Adenine N6-methylation of Active Genes in Fungi.</title>
        <authorList>
            <consortium name="DOE Joint Genome Institute"/>
            <person name="Mondo S.J."/>
            <person name="Dannebaum R.O."/>
            <person name="Kuo R.C."/>
            <person name="Labutti K."/>
            <person name="Haridas S."/>
            <person name="Kuo A."/>
            <person name="Salamov A."/>
            <person name="Ahrendt S.R."/>
            <person name="Lipzen A."/>
            <person name="Sullivan W."/>
            <person name="Andreopoulos W.B."/>
            <person name="Clum A."/>
            <person name="Lindquist E."/>
            <person name="Daum C."/>
            <person name="Ramamoorthy G.K."/>
            <person name="Gryganskyi A."/>
            <person name="Culley D."/>
            <person name="Magnuson J.K."/>
            <person name="James T.Y."/>
            <person name="O'Malley M.A."/>
            <person name="Stajich J.E."/>
            <person name="Spatafora J.W."/>
            <person name="Visel A."/>
            <person name="Grigoriev I.V."/>
        </authorList>
    </citation>
    <scope>NUCLEOTIDE SEQUENCE [LARGE SCALE GENOMIC DNA]</scope>
    <source>
        <strain evidence="3 4">CBS 115471</strain>
    </source>
</reference>
<dbReference type="InterPro" id="IPR056002">
    <property type="entry name" value="DUF7580"/>
</dbReference>
<keyword evidence="4" id="KW-1185">Reference proteome</keyword>
<organism evidence="3 4">
    <name type="scientific">Clohesyomyces aquaticus</name>
    <dbReference type="NCBI Taxonomy" id="1231657"/>
    <lineage>
        <taxon>Eukaryota</taxon>
        <taxon>Fungi</taxon>
        <taxon>Dikarya</taxon>
        <taxon>Ascomycota</taxon>
        <taxon>Pezizomycotina</taxon>
        <taxon>Dothideomycetes</taxon>
        <taxon>Pleosporomycetidae</taxon>
        <taxon>Pleosporales</taxon>
        <taxon>Lindgomycetaceae</taxon>
        <taxon>Clohesyomyces</taxon>
    </lineage>
</organism>
<evidence type="ECO:0000256" key="1">
    <source>
        <dbReference type="SAM" id="MobiDB-lite"/>
    </source>
</evidence>
<gene>
    <name evidence="3" type="ORF">BCR34DRAFT_54540</name>
</gene>
<evidence type="ECO:0000313" key="3">
    <source>
        <dbReference type="EMBL" id="ORY04779.1"/>
    </source>
</evidence>
<proteinExistence type="predicted"/>
<dbReference type="Proteomes" id="UP000193144">
    <property type="component" value="Unassembled WGS sequence"/>
</dbReference>
<feature type="domain" description="DUF7580" evidence="2">
    <location>
        <begin position="190"/>
        <end position="492"/>
    </location>
</feature>